<proteinExistence type="predicted"/>
<evidence type="ECO:0000259" key="2">
    <source>
        <dbReference type="Pfam" id="PF09350"/>
    </source>
</evidence>
<dbReference type="Proteomes" id="UP000447873">
    <property type="component" value="Unassembled WGS sequence"/>
</dbReference>
<evidence type="ECO:0000313" key="3">
    <source>
        <dbReference type="EMBL" id="KAE9962554.1"/>
    </source>
</evidence>
<dbReference type="PANTHER" id="PTHR39394:SF1">
    <property type="entry name" value="DNAJ HOMOLOGUE SUBFAMILY C MEMBER 28 CONSERVED DOMAIN-CONTAINING PROTEIN"/>
    <property type="match status" value="1"/>
</dbReference>
<dbReference type="EMBL" id="WNWS01001041">
    <property type="protein sequence ID" value="KAE9962554.1"/>
    <property type="molecule type" value="Genomic_DNA"/>
</dbReference>
<feature type="compositionally biased region" description="Basic and acidic residues" evidence="1">
    <location>
        <begin position="43"/>
        <end position="62"/>
    </location>
</feature>
<dbReference type="InterPro" id="IPR018961">
    <property type="entry name" value="DnaJ_homolog_subfam-C_membr-28"/>
</dbReference>
<organism evidence="3 4">
    <name type="scientific">Venturia inaequalis</name>
    <name type="common">Apple scab fungus</name>
    <dbReference type="NCBI Taxonomy" id="5025"/>
    <lineage>
        <taxon>Eukaryota</taxon>
        <taxon>Fungi</taxon>
        <taxon>Dikarya</taxon>
        <taxon>Ascomycota</taxon>
        <taxon>Pezizomycotina</taxon>
        <taxon>Dothideomycetes</taxon>
        <taxon>Pleosporomycetidae</taxon>
        <taxon>Venturiales</taxon>
        <taxon>Venturiaceae</taxon>
        <taxon>Venturia</taxon>
    </lineage>
</organism>
<accession>A0A8H3U5E5</accession>
<name>A0A8H3U5E5_VENIN</name>
<dbReference type="Pfam" id="PF09350">
    <property type="entry name" value="DJC28_CD"/>
    <property type="match status" value="1"/>
</dbReference>
<evidence type="ECO:0000256" key="1">
    <source>
        <dbReference type="SAM" id="MobiDB-lite"/>
    </source>
</evidence>
<protein>
    <recommendedName>
        <fullName evidence="2">DnaJ homologue subfamily C member 28 conserved domain-containing protein</fullName>
    </recommendedName>
</protein>
<feature type="compositionally biased region" description="Polar residues" evidence="1">
    <location>
        <begin position="68"/>
        <end position="79"/>
    </location>
</feature>
<dbReference type="AlphaFoldDB" id="A0A8H3U5E5"/>
<feature type="region of interest" description="Disordered" evidence="1">
    <location>
        <begin position="158"/>
        <end position="196"/>
    </location>
</feature>
<reference evidence="3 4" key="1">
    <citation type="submission" date="2018-12" db="EMBL/GenBank/DDBJ databases">
        <title>Venturia inaequalis Genome Resource.</title>
        <authorList>
            <person name="Lichtner F.J."/>
        </authorList>
    </citation>
    <scope>NUCLEOTIDE SEQUENCE [LARGE SCALE GENOMIC DNA]</scope>
    <source>
        <strain evidence="3 4">120213</strain>
    </source>
</reference>
<gene>
    <name evidence="3" type="ORF">EG328_000342</name>
</gene>
<sequence>MPTATRLSRSIHKSCQKAPLPSILYSSLQLHSTSQRHFTTSHVRRDNEAPARKDDDQAEKEQGAMSRRLSQMSEDSLSGSGAKKAVEEAGFDENLKKQLEERIAAANFRNDYASAFATVDLPSSAGRGTRDIAAAQPWSGQESIGDASLRMLNDAHKPLRGTPKIPVPRGPPLKIDTGRPSRKPSSGARLANARDRTSKYAELKDADLSEKEKAEYKAQMKARFQPSARAIPDTIAGLANLANQRIEDAIARGQFKNLPRGKKLERDYNASSPFLDTTEYFMNKIIKKQEIVPPWIEKQQEVVSTATRFRSQLRYAWKRHACRMIASAGGSVEAQIQRAREYAAAEARENPIKRKEDKLNAVDDDGHGSQITLAGQLKATPDSFISTENHIEVKETSIDDPAVPTDITEVTIDQSSPQPTSSTPPLAFRQPFRDPNWESIERSYHELTIANLNSLTRSYNLMAPRLAQKPYFNLQRELNACFAEVAPLLPEEIRERSIRPHVKVEVITHKEGSVLEKTFRLQKTRVFDEDLEVKGYGFRQFWKDLWGKEGRRA</sequence>
<comment type="caution">
    <text evidence="3">The sequence shown here is derived from an EMBL/GenBank/DDBJ whole genome shotgun (WGS) entry which is preliminary data.</text>
</comment>
<dbReference type="PANTHER" id="PTHR39394">
    <property type="entry name" value="YALI0E31793P"/>
    <property type="match status" value="1"/>
</dbReference>
<feature type="domain" description="DnaJ homologue subfamily C member 28 conserved" evidence="2">
    <location>
        <begin position="241"/>
        <end position="310"/>
    </location>
</feature>
<evidence type="ECO:0000313" key="4">
    <source>
        <dbReference type="Proteomes" id="UP000447873"/>
    </source>
</evidence>
<feature type="region of interest" description="Disordered" evidence="1">
    <location>
        <begin position="34"/>
        <end position="85"/>
    </location>
</feature>